<dbReference type="InterPro" id="IPR036286">
    <property type="entry name" value="LexA/Signal_pep-like_sf"/>
</dbReference>
<dbReference type="PANTHER" id="PTHR33516:SF2">
    <property type="entry name" value="LEXA REPRESSOR-RELATED"/>
    <property type="match status" value="1"/>
</dbReference>
<reference evidence="2 3" key="1">
    <citation type="submission" date="2017-01" db="EMBL/GenBank/DDBJ databases">
        <authorList>
            <person name="Varghese N."/>
            <person name="Submissions S."/>
        </authorList>
    </citation>
    <scope>NUCLEOTIDE SEQUENCE [LARGE SCALE GENOMIC DNA]</scope>
    <source>
        <strain evidence="2 3">ATCC 23464</strain>
    </source>
</reference>
<dbReference type="Gene3D" id="1.10.260.40">
    <property type="entry name" value="lambda repressor-like DNA-binding domains"/>
    <property type="match status" value="1"/>
</dbReference>
<dbReference type="CDD" id="cd00093">
    <property type="entry name" value="HTH_XRE"/>
    <property type="match status" value="1"/>
</dbReference>
<dbReference type="InterPro" id="IPR001387">
    <property type="entry name" value="Cro/C1-type_HTH"/>
</dbReference>
<dbReference type="Pfam" id="PF01381">
    <property type="entry name" value="HTH_3"/>
    <property type="match status" value="1"/>
</dbReference>
<name>A0ABY1JX06_9BACL</name>
<evidence type="ECO:0000313" key="2">
    <source>
        <dbReference type="EMBL" id="SIQ92498.1"/>
    </source>
</evidence>
<proteinExistence type="predicted"/>
<dbReference type="RefSeq" id="WP_082867519.1">
    <property type="nucleotide sequence ID" value="NZ_FTNK01000005.1"/>
</dbReference>
<accession>A0ABY1JX06</accession>
<gene>
    <name evidence="2" type="ORF">SAMN05421578_10576</name>
</gene>
<dbReference type="Gene3D" id="2.10.109.10">
    <property type="entry name" value="Umud Fragment, subunit A"/>
    <property type="match status" value="1"/>
</dbReference>
<dbReference type="EMBL" id="FTNK01000005">
    <property type="protein sequence ID" value="SIQ92498.1"/>
    <property type="molecule type" value="Genomic_DNA"/>
</dbReference>
<dbReference type="SUPFAM" id="SSF47413">
    <property type="entry name" value="lambda repressor-like DNA-binding domains"/>
    <property type="match status" value="1"/>
</dbReference>
<evidence type="ECO:0000259" key="1">
    <source>
        <dbReference type="PROSITE" id="PS50943"/>
    </source>
</evidence>
<evidence type="ECO:0000313" key="3">
    <source>
        <dbReference type="Proteomes" id="UP000186666"/>
    </source>
</evidence>
<dbReference type="SUPFAM" id="SSF51306">
    <property type="entry name" value="LexA/Signal peptidase"/>
    <property type="match status" value="1"/>
</dbReference>
<protein>
    <submittedName>
        <fullName evidence="2">Repressor LexA</fullName>
    </submittedName>
</protein>
<feature type="domain" description="HTH cro/C1-type" evidence="1">
    <location>
        <begin position="10"/>
        <end position="64"/>
    </location>
</feature>
<dbReference type="PROSITE" id="PS50943">
    <property type="entry name" value="HTH_CROC1"/>
    <property type="match status" value="1"/>
</dbReference>
<organism evidence="2 3">
    <name type="scientific">Paenibacillus macquariensis</name>
    <dbReference type="NCBI Taxonomy" id="948756"/>
    <lineage>
        <taxon>Bacteria</taxon>
        <taxon>Bacillati</taxon>
        <taxon>Bacillota</taxon>
        <taxon>Bacilli</taxon>
        <taxon>Bacillales</taxon>
        <taxon>Paenibacillaceae</taxon>
        <taxon>Paenibacillus</taxon>
    </lineage>
</organism>
<sequence length="223" mass="24841">MNNINFANNLKKIREGKGMSKSELGRRVGVSDVTIGYWEAGKTEPRMGKVEMIADILGVKTDDLIFDNNQQTSELKESSEVYTIEGKSRLVPLYGSIAAGVPLEMIPVDDNIEIPEYIFSCHQEAFLLQVNGDSMNKVVPNGSYALIDPTEEISNGDIVAVSVNGYEATLKRFYKLQNTLVLEPDSYNTVHSAKSFDANVVEEITINVIGKMVWFMSPFNIKY</sequence>
<dbReference type="CDD" id="cd06529">
    <property type="entry name" value="S24_LexA-like"/>
    <property type="match status" value="1"/>
</dbReference>
<dbReference type="InterPro" id="IPR050077">
    <property type="entry name" value="LexA_repressor"/>
</dbReference>
<dbReference type="PANTHER" id="PTHR33516">
    <property type="entry name" value="LEXA REPRESSOR"/>
    <property type="match status" value="1"/>
</dbReference>
<dbReference type="InterPro" id="IPR010982">
    <property type="entry name" value="Lambda_DNA-bd_dom_sf"/>
</dbReference>
<dbReference type="Proteomes" id="UP000186666">
    <property type="component" value="Unassembled WGS sequence"/>
</dbReference>
<comment type="caution">
    <text evidence="2">The sequence shown here is derived from an EMBL/GenBank/DDBJ whole genome shotgun (WGS) entry which is preliminary data.</text>
</comment>
<dbReference type="Pfam" id="PF00717">
    <property type="entry name" value="Peptidase_S24"/>
    <property type="match status" value="1"/>
</dbReference>
<dbReference type="InterPro" id="IPR039418">
    <property type="entry name" value="LexA-like"/>
</dbReference>
<dbReference type="InterPro" id="IPR015927">
    <property type="entry name" value="Peptidase_S24_S26A/B/C"/>
</dbReference>
<dbReference type="SMART" id="SM00530">
    <property type="entry name" value="HTH_XRE"/>
    <property type="match status" value="1"/>
</dbReference>
<keyword evidence="3" id="KW-1185">Reference proteome</keyword>